<dbReference type="EMBL" id="AP022227">
    <property type="protein sequence ID" value="BBT41042.1"/>
    <property type="molecule type" value="Genomic_DNA"/>
</dbReference>
<evidence type="ECO:0000313" key="3">
    <source>
        <dbReference type="Proteomes" id="UP000515680"/>
    </source>
</evidence>
<proteinExistence type="predicted"/>
<evidence type="ECO:0000313" key="2">
    <source>
        <dbReference type="EMBL" id="BBT41042.1"/>
    </source>
</evidence>
<gene>
    <name evidence="2" type="ORF">WP8W18C01_33830</name>
</gene>
<dbReference type="Proteomes" id="UP000515680">
    <property type="component" value="Chromosome"/>
</dbReference>
<keyword evidence="1" id="KW-0472">Membrane</keyword>
<protein>
    <submittedName>
        <fullName evidence="2">Uncharacterized protein</fullName>
    </submittedName>
</protein>
<name>A0A6S5TWX9_PSEPU</name>
<organism evidence="2 3">
    <name type="scientific">Pseudomonas putida</name>
    <name type="common">Arthrobacter siderocapsulatus</name>
    <dbReference type="NCBI Taxonomy" id="303"/>
    <lineage>
        <taxon>Bacteria</taxon>
        <taxon>Pseudomonadati</taxon>
        <taxon>Pseudomonadota</taxon>
        <taxon>Gammaproteobacteria</taxon>
        <taxon>Pseudomonadales</taxon>
        <taxon>Pseudomonadaceae</taxon>
        <taxon>Pseudomonas</taxon>
    </lineage>
</organism>
<feature type="transmembrane region" description="Helical" evidence="1">
    <location>
        <begin position="104"/>
        <end position="134"/>
    </location>
</feature>
<feature type="transmembrane region" description="Helical" evidence="1">
    <location>
        <begin position="64"/>
        <end position="83"/>
    </location>
</feature>
<accession>A0A6S5TWX9</accession>
<dbReference type="AlphaFoldDB" id="A0A6S5TWX9"/>
<keyword evidence="1" id="KW-0812">Transmembrane</keyword>
<reference evidence="2 3" key="1">
    <citation type="submission" date="2019-12" db="EMBL/GenBank/DDBJ databases">
        <title>complete genome sequences of Pseudomonas putida str. WP8-W18-CRE-01 isolated from wastewater treatment plant effluent.</title>
        <authorList>
            <person name="Sekizuka T."/>
            <person name="Itokawa K."/>
            <person name="Yatsu K."/>
            <person name="Inamine Y."/>
            <person name="Kuroda M."/>
        </authorList>
    </citation>
    <scope>NUCLEOTIDE SEQUENCE [LARGE SCALE GENOMIC DNA]</scope>
    <source>
        <strain evidence="2 3">WP8-W18-CRE-01</strain>
    </source>
</reference>
<keyword evidence="1" id="KW-1133">Transmembrane helix</keyword>
<dbReference type="RefSeq" id="WP_182815842.1">
    <property type="nucleotide sequence ID" value="NZ_AP022227.1"/>
</dbReference>
<sequence>MIEFVIASLLAATTVGYWALCRSRSLPLREKASQLVSEYIERDDVSEADAQSMFGAYFLATKCWFLPMAMILSIGFIPYIALVSKPGDKPTPDDKRKIMASCMLFHVVRNPLTSVVCLSVIFIWTMLFVAGGLLTRRITSVPSLGQVLDILSALRPERDRHAH</sequence>
<evidence type="ECO:0000256" key="1">
    <source>
        <dbReference type="SAM" id="Phobius"/>
    </source>
</evidence>